<evidence type="ECO:0000256" key="4">
    <source>
        <dbReference type="ARBA" id="ARBA00022840"/>
    </source>
</evidence>
<evidence type="ECO:0000256" key="6">
    <source>
        <dbReference type="SAM" id="Phobius"/>
    </source>
</evidence>
<feature type="binding site" evidence="5">
    <location>
        <position position="37"/>
    </location>
    <ligand>
        <name>ATP</name>
        <dbReference type="ChEBI" id="CHEBI:30616"/>
    </ligand>
</feature>
<sequence length="440" mass="47436">MPDRIGKFEILRALGQGAMGEVFLARDTTLGREVALKTIRPFADAEALGDLKARFAREAQSAAGLHHPNVVTIYEFGDADGLLYFAMEVVEGPSLESLLRRQALTPRQFLEAMAQVCDGLQAAHQKGIVHRDIKPANIMIAREGDRPVAKILDFGVAKSLGQDATQTGQVVGTLAYMAPEYLRLGKATPSADLFAVGVILYEGLAGHRPFQGDTNGSLIYCILNEPAPELDTARLEGLSPALRDLVLRALAKDPLERFASARELAEALRAALDPGWRPQDQPTVALPKHAAPPARRSRGLLLAAGALVVLALGGLGAWWALRPAPPAHSATLDDAALRAAEHMVDKDPLAALRVIREVMAQAPPGARVDPDALALLLVVQYQARDLDGFLATLQDAQARGVTAAELLQNRRYKAMLTQDRKAGRLPAELRGRLLKGEYDQ</sequence>
<dbReference type="PROSITE" id="PS00107">
    <property type="entry name" value="PROTEIN_KINASE_ATP"/>
    <property type="match status" value="1"/>
</dbReference>
<keyword evidence="6" id="KW-0472">Membrane</keyword>
<keyword evidence="9" id="KW-1185">Reference proteome</keyword>
<evidence type="ECO:0000256" key="5">
    <source>
        <dbReference type="PROSITE-ProRule" id="PRU10141"/>
    </source>
</evidence>
<evidence type="ECO:0000259" key="7">
    <source>
        <dbReference type="PROSITE" id="PS50011"/>
    </source>
</evidence>
<keyword evidence="4 5" id="KW-0067">ATP-binding</keyword>
<feature type="domain" description="Protein kinase" evidence="7">
    <location>
        <begin position="8"/>
        <end position="272"/>
    </location>
</feature>
<evidence type="ECO:0000256" key="1">
    <source>
        <dbReference type="ARBA" id="ARBA00022679"/>
    </source>
</evidence>
<keyword evidence="2 5" id="KW-0547">Nucleotide-binding</keyword>
<dbReference type="Gene3D" id="3.30.200.20">
    <property type="entry name" value="Phosphorylase Kinase, domain 1"/>
    <property type="match status" value="1"/>
</dbReference>
<dbReference type="InterPro" id="IPR011009">
    <property type="entry name" value="Kinase-like_dom_sf"/>
</dbReference>
<dbReference type="PROSITE" id="PS00108">
    <property type="entry name" value="PROTEIN_KINASE_ST"/>
    <property type="match status" value="1"/>
</dbReference>
<dbReference type="SUPFAM" id="SSF56112">
    <property type="entry name" value="Protein kinase-like (PK-like)"/>
    <property type="match status" value="1"/>
</dbReference>
<dbReference type="PROSITE" id="PS50011">
    <property type="entry name" value="PROTEIN_KINASE_DOM"/>
    <property type="match status" value="1"/>
</dbReference>
<keyword evidence="1" id="KW-0808">Transferase</keyword>
<gene>
    <name evidence="8" type="ORF">GETHPA_23260</name>
</gene>
<evidence type="ECO:0000256" key="2">
    <source>
        <dbReference type="ARBA" id="ARBA00022741"/>
    </source>
</evidence>
<dbReference type="Proteomes" id="UP001165089">
    <property type="component" value="Unassembled WGS sequence"/>
</dbReference>
<protein>
    <recommendedName>
        <fullName evidence="7">Protein kinase domain-containing protein</fullName>
    </recommendedName>
</protein>
<dbReference type="InterPro" id="IPR008271">
    <property type="entry name" value="Ser/Thr_kinase_AS"/>
</dbReference>
<comment type="caution">
    <text evidence="8">The sequence shown here is derived from an EMBL/GenBank/DDBJ whole genome shotgun (WGS) entry which is preliminary data.</text>
</comment>
<dbReference type="Gene3D" id="1.10.510.10">
    <property type="entry name" value="Transferase(Phosphotransferase) domain 1"/>
    <property type="match status" value="1"/>
</dbReference>
<dbReference type="PANTHER" id="PTHR43289:SF6">
    <property type="entry name" value="SERINE_THREONINE-PROTEIN KINASE NEKL-3"/>
    <property type="match status" value="1"/>
</dbReference>
<dbReference type="EMBL" id="BSDD01000004">
    <property type="protein sequence ID" value="GLH70793.1"/>
    <property type="molecule type" value="Genomic_DNA"/>
</dbReference>
<evidence type="ECO:0000313" key="8">
    <source>
        <dbReference type="EMBL" id="GLH70793.1"/>
    </source>
</evidence>
<reference evidence="8 9" key="1">
    <citation type="journal article" date="2023" name="Antonie Van Leeuwenhoek">
        <title>Mesoterricola silvestris gen. nov., sp. nov., Mesoterricola sediminis sp. nov., Geothrix oryzae sp. nov., Geothrix edaphica sp. nov., Geothrix rubra sp. nov., and Geothrix limicola sp. nov., six novel members of Acidobacteriota isolated from soils.</title>
        <authorList>
            <person name="Itoh H."/>
            <person name="Sugisawa Y."/>
            <person name="Mise K."/>
            <person name="Xu Z."/>
            <person name="Kuniyasu M."/>
            <person name="Ushijima N."/>
            <person name="Kawano K."/>
            <person name="Kobayashi E."/>
            <person name="Shiratori Y."/>
            <person name="Masuda Y."/>
            <person name="Senoo K."/>
        </authorList>
    </citation>
    <scope>NUCLEOTIDE SEQUENCE [LARGE SCALE GENOMIC DNA]</scope>
    <source>
        <strain evidence="8 9">Red803</strain>
    </source>
</reference>
<dbReference type="InterPro" id="IPR017441">
    <property type="entry name" value="Protein_kinase_ATP_BS"/>
</dbReference>
<feature type="transmembrane region" description="Helical" evidence="6">
    <location>
        <begin position="300"/>
        <end position="321"/>
    </location>
</feature>
<evidence type="ECO:0000313" key="9">
    <source>
        <dbReference type="Proteomes" id="UP001165089"/>
    </source>
</evidence>
<organism evidence="8 9">
    <name type="scientific">Geothrix rubra</name>
    <dbReference type="NCBI Taxonomy" id="2927977"/>
    <lineage>
        <taxon>Bacteria</taxon>
        <taxon>Pseudomonadati</taxon>
        <taxon>Acidobacteriota</taxon>
        <taxon>Holophagae</taxon>
        <taxon>Holophagales</taxon>
        <taxon>Holophagaceae</taxon>
        <taxon>Geothrix</taxon>
    </lineage>
</organism>
<dbReference type="PANTHER" id="PTHR43289">
    <property type="entry name" value="MITOGEN-ACTIVATED PROTEIN KINASE KINASE KINASE 20-RELATED"/>
    <property type="match status" value="1"/>
</dbReference>
<proteinExistence type="predicted"/>
<dbReference type="RefSeq" id="WP_285726369.1">
    <property type="nucleotide sequence ID" value="NZ_BSDD01000004.1"/>
</dbReference>
<accession>A0ABQ5Q809</accession>
<keyword evidence="6" id="KW-1133">Transmembrane helix</keyword>
<keyword evidence="3" id="KW-0418">Kinase</keyword>
<dbReference type="CDD" id="cd14014">
    <property type="entry name" value="STKc_PknB_like"/>
    <property type="match status" value="1"/>
</dbReference>
<evidence type="ECO:0000256" key="3">
    <source>
        <dbReference type="ARBA" id="ARBA00022777"/>
    </source>
</evidence>
<dbReference type="Pfam" id="PF00069">
    <property type="entry name" value="Pkinase"/>
    <property type="match status" value="1"/>
</dbReference>
<name>A0ABQ5Q809_9BACT</name>
<dbReference type="SMART" id="SM00220">
    <property type="entry name" value="S_TKc"/>
    <property type="match status" value="1"/>
</dbReference>
<dbReference type="InterPro" id="IPR000719">
    <property type="entry name" value="Prot_kinase_dom"/>
</dbReference>
<keyword evidence="6" id="KW-0812">Transmembrane</keyword>